<evidence type="ECO:0000313" key="3">
    <source>
        <dbReference type="Proteomes" id="UP001432027"/>
    </source>
</evidence>
<proteinExistence type="predicted"/>
<evidence type="ECO:0000256" key="1">
    <source>
        <dbReference type="SAM" id="MobiDB-lite"/>
    </source>
</evidence>
<feature type="region of interest" description="Disordered" evidence="1">
    <location>
        <begin position="31"/>
        <end position="62"/>
    </location>
</feature>
<feature type="compositionally biased region" description="Basic residues" evidence="1">
    <location>
        <begin position="39"/>
        <end position="51"/>
    </location>
</feature>
<reference evidence="2" key="1">
    <citation type="submission" date="2023-10" db="EMBL/GenBank/DDBJ databases">
        <title>Genome assembly of Pristionchus species.</title>
        <authorList>
            <person name="Yoshida K."/>
            <person name="Sommer R.J."/>
        </authorList>
    </citation>
    <scope>NUCLEOTIDE SEQUENCE</scope>
    <source>
        <strain evidence="2">RS0144</strain>
    </source>
</reference>
<sequence>MGDRSTPSPPVIFFCPSLYFLISHEAISTSSNEKETKKKPAKKGAKGKRKAPLRDIKASTSEVNDTQHSELLRNCGLDLSFEHERVRQLRDILTKQLKKCETCSNQLICSVLSSPKLVIVTDPLHVYAQEVARDLSVFFVCETCKWVSATGHSIDLYDLDLRSIAIINYLLFPNAGLTIPPLNCCYLDVLDPNNNATTVCTCFTNRLAIVSR</sequence>
<keyword evidence="3" id="KW-1185">Reference proteome</keyword>
<dbReference type="EMBL" id="BTSX01000003">
    <property type="protein sequence ID" value="GMS88698.1"/>
    <property type="molecule type" value="Genomic_DNA"/>
</dbReference>
<name>A0AAV5T050_9BILA</name>
<protein>
    <submittedName>
        <fullName evidence="2">Uncharacterized protein</fullName>
    </submittedName>
</protein>
<comment type="caution">
    <text evidence="2">The sequence shown here is derived from an EMBL/GenBank/DDBJ whole genome shotgun (WGS) entry which is preliminary data.</text>
</comment>
<organism evidence="2 3">
    <name type="scientific">Pristionchus entomophagus</name>
    <dbReference type="NCBI Taxonomy" id="358040"/>
    <lineage>
        <taxon>Eukaryota</taxon>
        <taxon>Metazoa</taxon>
        <taxon>Ecdysozoa</taxon>
        <taxon>Nematoda</taxon>
        <taxon>Chromadorea</taxon>
        <taxon>Rhabditida</taxon>
        <taxon>Rhabditina</taxon>
        <taxon>Diplogasteromorpha</taxon>
        <taxon>Diplogasteroidea</taxon>
        <taxon>Neodiplogasteridae</taxon>
        <taxon>Pristionchus</taxon>
    </lineage>
</organism>
<evidence type="ECO:0000313" key="2">
    <source>
        <dbReference type="EMBL" id="GMS88698.1"/>
    </source>
</evidence>
<accession>A0AAV5T050</accession>
<dbReference type="AlphaFoldDB" id="A0AAV5T050"/>
<dbReference type="Proteomes" id="UP001432027">
    <property type="component" value="Unassembled WGS sequence"/>
</dbReference>
<gene>
    <name evidence="2" type="ORF">PENTCL1PPCAC_10873</name>
</gene>